<feature type="compositionally biased region" description="Polar residues" evidence="1">
    <location>
        <begin position="271"/>
        <end position="284"/>
    </location>
</feature>
<reference evidence="2 3" key="1">
    <citation type="submission" date="2020-04" db="EMBL/GenBank/DDBJ databases">
        <authorList>
            <person name="Wallbank WR R."/>
            <person name="Pardo Diaz C."/>
            <person name="Kozak K."/>
            <person name="Martin S."/>
            <person name="Jiggins C."/>
            <person name="Moest M."/>
            <person name="Warren A I."/>
            <person name="Byers J.R.P. K."/>
            <person name="Montejo-Kovacevich G."/>
            <person name="Yen C E."/>
        </authorList>
    </citation>
    <scope>NUCLEOTIDE SEQUENCE [LARGE SCALE GENOMIC DNA]</scope>
</reference>
<evidence type="ECO:0000313" key="2">
    <source>
        <dbReference type="EMBL" id="CAB3262031.1"/>
    </source>
</evidence>
<evidence type="ECO:0000256" key="1">
    <source>
        <dbReference type="SAM" id="MobiDB-lite"/>
    </source>
</evidence>
<sequence length="410" mass="46892">MAINETIENIAIKFNTEDLSLSQSDKIYSIEGECVFDGPYNLSITKNMEEPADMVDFEDLIDTLNSVDKREGIEDINKFENILRTSEDCIHDGDRVEVKENLGLDEINNYFENVINESNSINKESGESTFFKREDNLSNNDNGNKIETQSNDADIFIDLTVDDVDVSSKANKKDIIPITFEEYTESTSSDGYHSSDFEFITESDAELDEYIINFSRNKFCNNDIYHNSKCRGVLSVDVFDRRSTSQIKGLNSKIANPAESSRKYNTQLDMDSKNSLNLSNGPHSSSKDSRNVSDLGEGPSGLNRPLYDYSNRDYRQNHLIPEGEGYLALFRGAYNPILPMSDIILLENKSIRPSPMNIQYEGIGFDKQLIWRKCQQDSSDDEYEDEAKESMEKILFTYPDYNKKPKRKRL</sequence>
<dbReference type="EMBL" id="CADEBD010001048">
    <property type="protein sequence ID" value="CAB3262031.1"/>
    <property type="molecule type" value="Genomic_DNA"/>
</dbReference>
<name>A0A8S1BNR7_ARCPL</name>
<dbReference type="Proteomes" id="UP000494256">
    <property type="component" value="Unassembled WGS sequence"/>
</dbReference>
<gene>
    <name evidence="2" type="ORF">APLA_LOCUS17506</name>
</gene>
<proteinExistence type="predicted"/>
<feature type="region of interest" description="Disordered" evidence="1">
    <location>
        <begin position="271"/>
        <end position="308"/>
    </location>
</feature>
<dbReference type="OrthoDB" id="1728974at2759"/>
<dbReference type="AlphaFoldDB" id="A0A8S1BNR7"/>
<protein>
    <submittedName>
        <fullName evidence="2">Uncharacterized protein</fullName>
    </submittedName>
</protein>
<evidence type="ECO:0000313" key="3">
    <source>
        <dbReference type="Proteomes" id="UP000494256"/>
    </source>
</evidence>
<accession>A0A8S1BNR7</accession>
<organism evidence="2 3">
    <name type="scientific">Arctia plantaginis</name>
    <name type="common">Wood tiger moth</name>
    <name type="synonym">Phalaena plantaginis</name>
    <dbReference type="NCBI Taxonomy" id="874455"/>
    <lineage>
        <taxon>Eukaryota</taxon>
        <taxon>Metazoa</taxon>
        <taxon>Ecdysozoa</taxon>
        <taxon>Arthropoda</taxon>
        <taxon>Hexapoda</taxon>
        <taxon>Insecta</taxon>
        <taxon>Pterygota</taxon>
        <taxon>Neoptera</taxon>
        <taxon>Endopterygota</taxon>
        <taxon>Lepidoptera</taxon>
        <taxon>Glossata</taxon>
        <taxon>Ditrysia</taxon>
        <taxon>Noctuoidea</taxon>
        <taxon>Erebidae</taxon>
        <taxon>Arctiinae</taxon>
        <taxon>Arctia</taxon>
    </lineage>
</organism>
<comment type="caution">
    <text evidence="2">The sequence shown here is derived from an EMBL/GenBank/DDBJ whole genome shotgun (WGS) entry which is preliminary data.</text>
</comment>